<accession>A0A0W0XUP8</accession>
<dbReference type="PATRIC" id="fig|458.5.peg.1534"/>
<evidence type="ECO:0000313" key="6">
    <source>
        <dbReference type="Proteomes" id="UP000054608"/>
    </source>
</evidence>
<evidence type="ECO:0000256" key="3">
    <source>
        <dbReference type="ARBA" id="ARBA00023125"/>
    </source>
</evidence>
<dbReference type="OrthoDB" id="398435at2"/>
<gene>
    <name evidence="5" type="ORF">Lrub_1479</name>
</gene>
<reference evidence="5 6" key="1">
    <citation type="submission" date="2015-11" db="EMBL/GenBank/DDBJ databases">
        <title>Genomic analysis of 38 Legionella species identifies large and diverse effector repertoires.</title>
        <authorList>
            <person name="Burstein D."/>
            <person name="Amaro F."/>
            <person name="Zusman T."/>
            <person name="Lifshitz Z."/>
            <person name="Cohen O."/>
            <person name="Gilbert J.A."/>
            <person name="Pupko T."/>
            <person name="Shuman H.A."/>
            <person name="Segal G."/>
        </authorList>
    </citation>
    <scope>NUCLEOTIDE SEQUENCE [LARGE SCALE GENOMIC DNA]</scope>
    <source>
        <strain evidence="5 6">WA-270A-C2</strain>
    </source>
</reference>
<dbReference type="Gene3D" id="3.90.220.20">
    <property type="entry name" value="DNA methylase specificity domains"/>
    <property type="match status" value="2"/>
</dbReference>
<dbReference type="Proteomes" id="UP000054608">
    <property type="component" value="Unassembled WGS sequence"/>
</dbReference>
<feature type="domain" description="Type I restriction modification DNA specificity" evidence="4">
    <location>
        <begin position="248"/>
        <end position="358"/>
    </location>
</feature>
<dbReference type="PANTHER" id="PTHR30408">
    <property type="entry name" value="TYPE-1 RESTRICTION ENZYME ECOKI SPECIFICITY PROTEIN"/>
    <property type="match status" value="1"/>
</dbReference>
<comment type="caution">
    <text evidence="5">The sequence shown here is derived from an EMBL/GenBank/DDBJ whole genome shotgun (WGS) entry which is preliminary data.</text>
</comment>
<evidence type="ECO:0000259" key="4">
    <source>
        <dbReference type="Pfam" id="PF01420"/>
    </source>
</evidence>
<protein>
    <submittedName>
        <fullName evidence="5">EcoKI restriction-modification system protein HsdS</fullName>
    </submittedName>
</protein>
<evidence type="ECO:0000256" key="1">
    <source>
        <dbReference type="ARBA" id="ARBA00010923"/>
    </source>
</evidence>
<evidence type="ECO:0000313" key="5">
    <source>
        <dbReference type="EMBL" id="KTD48150.1"/>
    </source>
</evidence>
<keyword evidence="6" id="KW-1185">Reference proteome</keyword>
<sequence length="395" mass="44723">MNSLMSIADLFDFKKGKKPGELFDFCPDEGKPFLQIDHLRGQGKNIFTVDKRATEVNISDICIVWDGANAGLVGYGLEGYIGSTITRLRPKEKDRIHIPFVAKYLQSKFSYINKSAQGAAIPHVDGYKLKNLTLFLPSLAEQKRIAEILDKTDMVQRKRQQAIDLSEQLLRSVFLDMFGDPVTKNWKLTTVEKIAENRKGSIRTGPFGSQLLHSEFTSSGVSVLGIDNAVKNVFQWAKPRYISEEKYIKLKRYTVYPEDLIITIMGTCGRVAIVPDNCPRAINTKHLCCITLDKNICTPEYVHSYFLMHKVSLDYLARSAKGAIMEGLNMGIIKELPIYLPPLSLQNKYSRFYKKLFSDQKKLVTSSNIAQELFNSLSQKAFNGELSKHLEKDFA</sequence>
<dbReference type="STRING" id="458.Lrub_1479"/>
<dbReference type="SUPFAM" id="SSF116734">
    <property type="entry name" value="DNA methylase specificity domain"/>
    <property type="match status" value="2"/>
</dbReference>
<dbReference type="RefSeq" id="WP_058531586.1">
    <property type="nucleotide sequence ID" value="NZ_CAAAIN010000016.1"/>
</dbReference>
<dbReference type="EMBL" id="LNYT01000010">
    <property type="protein sequence ID" value="KTD48150.1"/>
    <property type="molecule type" value="Genomic_DNA"/>
</dbReference>
<proteinExistence type="inferred from homology"/>
<dbReference type="InterPro" id="IPR044946">
    <property type="entry name" value="Restrct_endonuc_typeI_TRD_sf"/>
</dbReference>
<evidence type="ECO:0000256" key="2">
    <source>
        <dbReference type="ARBA" id="ARBA00022747"/>
    </source>
</evidence>
<dbReference type="InterPro" id="IPR052021">
    <property type="entry name" value="Type-I_RS_S_subunit"/>
</dbReference>
<dbReference type="GO" id="GO:0009307">
    <property type="term" value="P:DNA restriction-modification system"/>
    <property type="evidence" value="ECO:0007669"/>
    <property type="project" value="UniProtKB-KW"/>
</dbReference>
<dbReference type="InterPro" id="IPR000055">
    <property type="entry name" value="Restrct_endonuc_typeI_TRD"/>
</dbReference>
<feature type="domain" description="Type I restriction modification DNA specificity" evidence="4">
    <location>
        <begin position="5"/>
        <end position="154"/>
    </location>
</feature>
<name>A0A0W0XUP8_9GAMM</name>
<organism evidence="5 6">
    <name type="scientific">Legionella rubrilucens</name>
    <dbReference type="NCBI Taxonomy" id="458"/>
    <lineage>
        <taxon>Bacteria</taxon>
        <taxon>Pseudomonadati</taxon>
        <taxon>Pseudomonadota</taxon>
        <taxon>Gammaproteobacteria</taxon>
        <taxon>Legionellales</taxon>
        <taxon>Legionellaceae</taxon>
        <taxon>Legionella</taxon>
    </lineage>
</organism>
<keyword evidence="2" id="KW-0680">Restriction system</keyword>
<dbReference type="Pfam" id="PF01420">
    <property type="entry name" value="Methylase_S"/>
    <property type="match status" value="2"/>
</dbReference>
<comment type="similarity">
    <text evidence="1">Belongs to the type-I restriction system S methylase family.</text>
</comment>
<dbReference type="CDD" id="cd17263">
    <property type="entry name" value="RMtype1_S_AbaB8300I-TRD1-CR1_like"/>
    <property type="match status" value="1"/>
</dbReference>
<dbReference type="AlphaFoldDB" id="A0A0W0XUP8"/>
<keyword evidence="3" id="KW-0238">DNA-binding</keyword>
<dbReference type="PANTHER" id="PTHR30408:SF12">
    <property type="entry name" value="TYPE I RESTRICTION ENZYME MJAVIII SPECIFICITY SUBUNIT"/>
    <property type="match status" value="1"/>
</dbReference>
<dbReference type="GO" id="GO:0003677">
    <property type="term" value="F:DNA binding"/>
    <property type="evidence" value="ECO:0007669"/>
    <property type="project" value="UniProtKB-KW"/>
</dbReference>